<keyword evidence="4 9" id="KW-0106">Calcium</keyword>
<proteinExistence type="predicted"/>
<evidence type="ECO:0000256" key="9">
    <source>
        <dbReference type="PROSITE-ProRule" id="PRU00043"/>
    </source>
</evidence>
<feature type="transmembrane region" description="Helical" evidence="11">
    <location>
        <begin position="794"/>
        <end position="816"/>
    </location>
</feature>
<feature type="transmembrane region" description="Helical" evidence="11">
    <location>
        <begin position="955"/>
        <end position="982"/>
    </location>
</feature>
<protein>
    <recommendedName>
        <fullName evidence="12">Cadherin domain-containing protein</fullName>
    </recommendedName>
</protein>
<dbReference type="InterPro" id="IPR015919">
    <property type="entry name" value="Cadherin-like_sf"/>
</dbReference>
<evidence type="ECO:0000313" key="14">
    <source>
        <dbReference type="EMBL" id="CAF3601375.1"/>
    </source>
</evidence>
<evidence type="ECO:0000256" key="3">
    <source>
        <dbReference type="ARBA" id="ARBA00022737"/>
    </source>
</evidence>
<evidence type="ECO:0000256" key="2">
    <source>
        <dbReference type="ARBA" id="ARBA00022692"/>
    </source>
</evidence>
<dbReference type="PRINTS" id="PR00205">
    <property type="entry name" value="CADHERIN"/>
</dbReference>
<dbReference type="GO" id="GO:0005911">
    <property type="term" value="C:cell-cell junction"/>
    <property type="evidence" value="ECO:0007669"/>
    <property type="project" value="TreeGrafter"/>
</dbReference>
<feature type="region of interest" description="Disordered" evidence="10">
    <location>
        <begin position="824"/>
        <end position="844"/>
    </location>
</feature>
<evidence type="ECO:0000313" key="13">
    <source>
        <dbReference type="EMBL" id="CAF0815320.1"/>
    </source>
</evidence>
<dbReference type="Proteomes" id="UP000681722">
    <property type="component" value="Unassembled WGS sequence"/>
</dbReference>
<dbReference type="GO" id="GO:0007156">
    <property type="term" value="P:homophilic cell adhesion via plasma membrane adhesion molecules"/>
    <property type="evidence" value="ECO:0007669"/>
    <property type="project" value="InterPro"/>
</dbReference>
<feature type="region of interest" description="Disordered" evidence="10">
    <location>
        <begin position="1000"/>
        <end position="1035"/>
    </location>
</feature>
<gene>
    <name evidence="13" type="ORF">GPM918_LOCUS4255</name>
    <name evidence="14" type="ORF">SRO942_LOCUS4256</name>
</gene>
<dbReference type="Pfam" id="PF00028">
    <property type="entry name" value="Cadherin"/>
    <property type="match status" value="3"/>
</dbReference>
<feature type="domain" description="Cadherin" evidence="12">
    <location>
        <begin position="577"/>
        <end position="681"/>
    </location>
</feature>
<sequence length="1035" mass="119392">MFSELLLFIYYYSIQLNIIYARYIRLPPVNCSETSPIGFPIVHLLNVLSETSSSSSSPTWLFSFSSNNSITSYFLIDDLKGTITVKHRLDREYLCSIARLCSCLNCTLKLEITSISDTISHILLLPIIILDENNNLPYFSQDIYQLNVSEAIRIGTRLQLPQAQDQDQPPNNIQSYSLTSTVTNDSEIYFELVILEKSLTIVPEMILKNFLDREKISTHYYKLCAYEIQHHVCSTIIINVLDVNDNIPQFEQQQITVNISELLPINSTIIQIHAYDLDIGKNGEIRYQFSKWTKGDQTIVDTFYLDSITGWLTLIKQLDYEQRIIYEIQIQANDLGENSIPVYMKTIIYVQDENDNSAEIFTFAPANIDLNDTIISVLENITIGTTLLYLSATDKDSNDNGHLSVILTNMTVKEFLSVQKITDNTYQLVTLKMFDREQYPIYYFTLYVSDHGQPSRSNSLTFQIKLMDINDCFPVFEKISYHFNITENNPLNYVFGLILATDADEGINSQIKYKLSNYTNIFSLNLNNELYTKVSLDHEQQRIYHFDIIAEDIGLLRTIAPVEITVIGINDNIPIFLSQEISMQIEENRPVHTLIGLIVAYDLDEEDLLTYKIHPEDKPNTIGKVLLESDGKLFTDMVFDHEQYKNLSSIKFRVQVYDNQHTTTANVEVNIVDIDDNMPMLIYPIDDNSILCFEHHSPNNTILLKAYDLDENGYITFSILTAIKYIFLYPNGTLTINTTQISLGFFTITIRLQDDMHSSIYNIHIVIVDNYSKCNISYSSHFISPFFNFHYKTVFFIILIFLFIFLLIISAFCLCLKRQKTPSLSSSSKESVEDNQDNHEEEEHDTLIHRTIVLNVHHTTTASQSSSPFTTISNTSMISTLDDHHNHQPHMLTAIIKKYATNEQTKLSTFERRDNNKSSSLSSSASSTYIKISRSFDDEMNYYRCVQMVLDGQNLILLIVFVVIIGLVLICVTWCCFCKPAFCNLNQRLLRRRIERDEEQMANERQKSHESMRDLFKQNKTGRDLIREKYQLPSS</sequence>
<feature type="domain" description="Cadherin" evidence="12">
    <location>
        <begin position="251"/>
        <end position="361"/>
    </location>
</feature>
<keyword evidence="15" id="KW-1185">Reference proteome</keyword>
<dbReference type="SUPFAM" id="SSF49313">
    <property type="entry name" value="Cadherin-like"/>
    <property type="match status" value="5"/>
</dbReference>
<dbReference type="GO" id="GO:0005886">
    <property type="term" value="C:plasma membrane"/>
    <property type="evidence" value="ECO:0007669"/>
    <property type="project" value="InterPro"/>
</dbReference>
<evidence type="ECO:0000256" key="11">
    <source>
        <dbReference type="SAM" id="Phobius"/>
    </source>
</evidence>
<name>A0A813TWY3_9BILA</name>
<dbReference type="PANTHER" id="PTHR24025">
    <property type="entry name" value="DESMOGLEIN FAMILY MEMBER"/>
    <property type="match status" value="1"/>
</dbReference>
<dbReference type="EMBL" id="CAJNOQ010000565">
    <property type="protein sequence ID" value="CAF0815320.1"/>
    <property type="molecule type" value="Genomic_DNA"/>
</dbReference>
<reference evidence="13" key="1">
    <citation type="submission" date="2021-02" db="EMBL/GenBank/DDBJ databases">
        <authorList>
            <person name="Nowell W R."/>
        </authorList>
    </citation>
    <scope>NUCLEOTIDE SEQUENCE</scope>
</reference>
<dbReference type="PROSITE" id="PS00232">
    <property type="entry name" value="CADHERIN_1"/>
    <property type="match status" value="1"/>
</dbReference>
<dbReference type="OrthoDB" id="6252479at2759"/>
<dbReference type="Gene3D" id="2.60.40.60">
    <property type="entry name" value="Cadherins"/>
    <property type="match status" value="6"/>
</dbReference>
<keyword evidence="2 11" id="KW-0812">Transmembrane</keyword>
<evidence type="ECO:0000256" key="1">
    <source>
        <dbReference type="ARBA" id="ARBA00004167"/>
    </source>
</evidence>
<dbReference type="EMBL" id="CAJOBC010000565">
    <property type="protein sequence ID" value="CAF3601375.1"/>
    <property type="molecule type" value="Genomic_DNA"/>
</dbReference>
<dbReference type="InterPro" id="IPR002126">
    <property type="entry name" value="Cadherin-like_dom"/>
</dbReference>
<dbReference type="InterPro" id="IPR050971">
    <property type="entry name" value="Cadherin-domain_protein"/>
</dbReference>
<keyword evidence="7 11" id="KW-0472">Membrane</keyword>
<feature type="domain" description="Cadherin" evidence="12">
    <location>
        <begin position="140"/>
        <end position="250"/>
    </location>
</feature>
<evidence type="ECO:0000256" key="7">
    <source>
        <dbReference type="ARBA" id="ARBA00023136"/>
    </source>
</evidence>
<dbReference type="InterPro" id="IPR020894">
    <property type="entry name" value="Cadherin_CS"/>
</dbReference>
<evidence type="ECO:0000256" key="4">
    <source>
        <dbReference type="ARBA" id="ARBA00022837"/>
    </source>
</evidence>
<feature type="compositionally biased region" description="Basic and acidic residues" evidence="10">
    <location>
        <begin position="1002"/>
        <end position="1035"/>
    </location>
</feature>
<comment type="caution">
    <text evidence="13">The sequence shown here is derived from an EMBL/GenBank/DDBJ whole genome shotgun (WGS) entry which is preliminary data.</text>
</comment>
<dbReference type="SMART" id="SM00112">
    <property type="entry name" value="CA"/>
    <property type="match status" value="5"/>
</dbReference>
<keyword evidence="5" id="KW-0130">Cell adhesion</keyword>
<keyword evidence="3" id="KW-0677">Repeat</keyword>
<evidence type="ECO:0000259" key="12">
    <source>
        <dbReference type="PROSITE" id="PS50268"/>
    </source>
</evidence>
<dbReference type="Proteomes" id="UP000663829">
    <property type="component" value="Unassembled WGS sequence"/>
</dbReference>
<organism evidence="13 15">
    <name type="scientific">Didymodactylos carnosus</name>
    <dbReference type="NCBI Taxonomy" id="1234261"/>
    <lineage>
        <taxon>Eukaryota</taxon>
        <taxon>Metazoa</taxon>
        <taxon>Spiralia</taxon>
        <taxon>Gnathifera</taxon>
        <taxon>Rotifera</taxon>
        <taxon>Eurotatoria</taxon>
        <taxon>Bdelloidea</taxon>
        <taxon>Philodinida</taxon>
        <taxon>Philodinidae</taxon>
        <taxon>Didymodactylos</taxon>
    </lineage>
</organism>
<dbReference type="AlphaFoldDB" id="A0A813TWY3"/>
<accession>A0A813TWY3</accession>
<evidence type="ECO:0000256" key="5">
    <source>
        <dbReference type="ARBA" id="ARBA00022889"/>
    </source>
</evidence>
<dbReference type="FunFam" id="2.60.40.60:FF:000092">
    <property type="entry name" value="Protocadherin 8"/>
    <property type="match status" value="1"/>
</dbReference>
<evidence type="ECO:0000256" key="10">
    <source>
        <dbReference type="SAM" id="MobiDB-lite"/>
    </source>
</evidence>
<dbReference type="FunFam" id="2.60.40.60:FF:000002">
    <property type="entry name" value="Protocadherin alpha 2"/>
    <property type="match status" value="1"/>
</dbReference>
<dbReference type="PROSITE" id="PS50268">
    <property type="entry name" value="CADHERIN_2"/>
    <property type="match status" value="6"/>
</dbReference>
<evidence type="ECO:0000256" key="8">
    <source>
        <dbReference type="ARBA" id="ARBA00023180"/>
    </source>
</evidence>
<dbReference type="GO" id="GO:0005509">
    <property type="term" value="F:calcium ion binding"/>
    <property type="evidence" value="ECO:0007669"/>
    <property type="project" value="UniProtKB-UniRule"/>
</dbReference>
<dbReference type="CDD" id="cd11304">
    <property type="entry name" value="Cadherin_repeat"/>
    <property type="match status" value="5"/>
</dbReference>
<feature type="domain" description="Cadherin" evidence="12">
    <location>
        <begin position="369"/>
        <end position="476"/>
    </location>
</feature>
<feature type="domain" description="Cadherin" evidence="12">
    <location>
        <begin position="477"/>
        <end position="576"/>
    </location>
</feature>
<keyword evidence="8" id="KW-0325">Glycoprotein</keyword>
<feature type="domain" description="Cadherin" evidence="12">
    <location>
        <begin position="33"/>
        <end position="139"/>
    </location>
</feature>
<comment type="subcellular location">
    <subcellularLocation>
        <location evidence="1">Membrane</location>
        <topology evidence="1">Single-pass membrane protein</topology>
    </subcellularLocation>
</comment>
<evidence type="ECO:0000313" key="15">
    <source>
        <dbReference type="Proteomes" id="UP000663829"/>
    </source>
</evidence>
<keyword evidence="6 11" id="KW-1133">Transmembrane helix</keyword>
<evidence type="ECO:0000256" key="6">
    <source>
        <dbReference type="ARBA" id="ARBA00022989"/>
    </source>
</evidence>
<dbReference type="PANTHER" id="PTHR24025:SF23">
    <property type="entry name" value="NEURAL-CADHERIN"/>
    <property type="match status" value="1"/>
</dbReference>
<dbReference type="FunFam" id="2.60.40.60:FF:000104">
    <property type="entry name" value="cadherin-23 isoform X1"/>
    <property type="match status" value="1"/>
</dbReference>